<evidence type="ECO:0000313" key="2">
    <source>
        <dbReference type="EMBL" id="MFC3108754.1"/>
    </source>
</evidence>
<dbReference type="RefSeq" id="WP_390323342.1">
    <property type="nucleotide sequence ID" value="NZ_JBHRTP010000036.1"/>
</dbReference>
<keyword evidence="1" id="KW-0812">Transmembrane</keyword>
<gene>
    <name evidence="2" type="ORF">ACFOFO_12405</name>
</gene>
<feature type="transmembrane region" description="Helical" evidence="1">
    <location>
        <begin position="21"/>
        <end position="45"/>
    </location>
</feature>
<dbReference type="InterPro" id="IPR008620">
    <property type="entry name" value="FixH"/>
</dbReference>
<evidence type="ECO:0000313" key="3">
    <source>
        <dbReference type="Proteomes" id="UP001595530"/>
    </source>
</evidence>
<protein>
    <submittedName>
        <fullName evidence="2">FixH family protein</fullName>
    </submittedName>
</protein>
<comment type="caution">
    <text evidence="2">The sequence shown here is derived from an EMBL/GenBank/DDBJ whole genome shotgun (WGS) entry which is preliminary data.</text>
</comment>
<evidence type="ECO:0000256" key="1">
    <source>
        <dbReference type="SAM" id="Phobius"/>
    </source>
</evidence>
<accession>A0ABV7F1H1</accession>
<keyword evidence="3" id="KW-1185">Reference proteome</keyword>
<dbReference type="EMBL" id="JBHRTP010000036">
    <property type="protein sequence ID" value="MFC3108754.1"/>
    <property type="molecule type" value="Genomic_DNA"/>
</dbReference>
<dbReference type="Pfam" id="PF05751">
    <property type="entry name" value="FixH"/>
    <property type="match status" value="1"/>
</dbReference>
<reference evidence="3" key="1">
    <citation type="journal article" date="2019" name="Int. J. Syst. Evol. Microbiol.">
        <title>The Global Catalogue of Microorganisms (GCM) 10K type strain sequencing project: providing services to taxonomists for standard genome sequencing and annotation.</title>
        <authorList>
            <consortium name="The Broad Institute Genomics Platform"/>
            <consortium name="The Broad Institute Genome Sequencing Center for Infectious Disease"/>
            <person name="Wu L."/>
            <person name="Ma J."/>
        </authorList>
    </citation>
    <scope>NUCLEOTIDE SEQUENCE [LARGE SCALE GENOMIC DNA]</scope>
    <source>
        <strain evidence="3">KCTC 42986</strain>
    </source>
</reference>
<name>A0ABV7F1H1_9BURK</name>
<proteinExistence type="predicted"/>
<sequence>MHAASPLIDRATRAMPWYAHLWPWLLMMGPVVVILAGSYTSWLAFSKQDALVVDDYYMQGKTINQDLRRDRVATRLGLSFNGRYDAATGKLQGTLLSFGVPTAGKIRIHLAHATQPEKDLKLEAQSDQRGKFSVELPMLERARWQVLVESERRDWRLIGIWKWPQQQTIDIKADLPPAD</sequence>
<dbReference type="Proteomes" id="UP001595530">
    <property type="component" value="Unassembled WGS sequence"/>
</dbReference>
<organism evidence="2 3">
    <name type="scientific">Undibacterium arcticum</name>
    <dbReference type="NCBI Taxonomy" id="1762892"/>
    <lineage>
        <taxon>Bacteria</taxon>
        <taxon>Pseudomonadati</taxon>
        <taxon>Pseudomonadota</taxon>
        <taxon>Betaproteobacteria</taxon>
        <taxon>Burkholderiales</taxon>
        <taxon>Oxalobacteraceae</taxon>
        <taxon>Undibacterium</taxon>
    </lineage>
</organism>
<keyword evidence="1" id="KW-1133">Transmembrane helix</keyword>
<keyword evidence="1" id="KW-0472">Membrane</keyword>